<protein>
    <recommendedName>
        <fullName evidence="4">DUF2141 domain-containing protein</fullName>
    </recommendedName>
</protein>
<dbReference type="InterPro" id="IPR018673">
    <property type="entry name" value="DUF2141"/>
</dbReference>
<keyword evidence="1" id="KW-0732">Signal</keyword>
<proteinExistence type="predicted"/>
<sequence length="151" mass="17060">MKVKTCIRISIALTLSFMFSSFTKPSPEMYSLTIHVKNLRNEKGVVQFALYNKDGSIPDEGYKKFYKILKGEIVNKSSTITFNNIPAGKYAVNVLHDENRNGKIDKGFIVPVEGIGFSNYSSLGLKNRPDFSKSSFDLKENKSLNVKVIYF</sequence>
<feature type="signal peptide" evidence="1">
    <location>
        <begin position="1"/>
        <end position="23"/>
    </location>
</feature>
<gene>
    <name evidence="2" type="ORF">BCY91_06705</name>
</gene>
<dbReference type="AlphaFoldDB" id="A0A419S549"/>
<evidence type="ECO:0008006" key="4">
    <source>
        <dbReference type="Google" id="ProtNLM"/>
    </source>
</evidence>
<dbReference type="RefSeq" id="WP_120182112.1">
    <property type="nucleotide sequence ID" value="NZ_MBTA01000025.1"/>
</dbReference>
<keyword evidence="3" id="KW-1185">Reference proteome</keyword>
<name>A0A419S549_9SPHI</name>
<dbReference type="Proteomes" id="UP000283433">
    <property type="component" value="Unassembled WGS sequence"/>
</dbReference>
<dbReference type="EMBL" id="MBTA01000025">
    <property type="protein sequence ID" value="RKD15197.1"/>
    <property type="molecule type" value="Genomic_DNA"/>
</dbReference>
<evidence type="ECO:0000256" key="1">
    <source>
        <dbReference type="SAM" id="SignalP"/>
    </source>
</evidence>
<dbReference type="OrthoDB" id="9788332at2"/>
<evidence type="ECO:0000313" key="2">
    <source>
        <dbReference type="EMBL" id="RKD15197.1"/>
    </source>
</evidence>
<reference evidence="2 3" key="1">
    <citation type="submission" date="2016-07" db="EMBL/GenBank/DDBJ databases">
        <title>Genome of Pelobium manganitolerans.</title>
        <authorList>
            <person name="Wu S."/>
            <person name="Wang G."/>
        </authorList>
    </citation>
    <scope>NUCLEOTIDE SEQUENCE [LARGE SCALE GENOMIC DNA]</scope>
    <source>
        <strain evidence="2 3">YS-25</strain>
    </source>
</reference>
<dbReference type="Pfam" id="PF09912">
    <property type="entry name" value="DUF2141"/>
    <property type="match status" value="1"/>
</dbReference>
<accession>A0A419S549</accession>
<feature type="chain" id="PRO_5018983280" description="DUF2141 domain-containing protein" evidence="1">
    <location>
        <begin position="24"/>
        <end position="151"/>
    </location>
</feature>
<evidence type="ECO:0000313" key="3">
    <source>
        <dbReference type="Proteomes" id="UP000283433"/>
    </source>
</evidence>
<comment type="caution">
    <text evidence="2">The sequence shown here is derived from an EMBL/GenBank/DDBJ whole genome shotgun (WGS) entry which is preliminary data.</text>
</comment>
<organism evidence="2 3">
    <name type="scientific">Pelobium manganitolerans</name>
    <dbReference type="NCBI Taxonomy" id="1842495"/>
    <lineage>
        <taxon>Bacteria</taxon>
        <taxon>Pseudomonadati</taxon>
        <taxon>Bacteroidota</taxon>
        <taxon>Sphingobacteriia</taxon>
        <taxon>Sphingobacteriales</taxon>
        <taxon>Sphingobacteriaceae</taxon>
        <taxon>Pelobium</taxon>
    </lineage>
</organism>